<feature type="non-terminal residue" evidence="1">
    <location>
        <position position="61"/>
    </location>
</feature>
<gene>
    <name evidence="1" type="ORF">KI387_044583</name>
</gene>
<sequence length="61" mass="6759">PISALDAPKPMRLVNAYSSIYVPITVTHVVYPTYAHMHGTFEKHTTAFGYRMLRSTGFTGG</sequence>
<feature type="non-terminal residue" evidence="1">
    <location>
        <position position="1"/>
    </location>
</feature>
<name>A0AA38FZL7_TAXCH</name>
<dbReference type="EMBL" id="JAHRHJ020000006">
    <property type="protein sequence ID" value="KAH9313464.1"/>
    <property type="molecule type" value="Genomic_DNA"/>
</dbReference>
<dbReference type="Proteomes" id="UP000824469">
    <property type="component" value="Unassembled WGS sequence"/>
</dbReference>
<comment type="caution">
    <text evidence="1">The sequence shown here is derived from an EMBL/GenBank/DDBJ whole genome shotgun (WGS) entry which is preliminary data.</text>
</comment>
<evidence type="ECO:0000313" key="1">
    <source>
        <dbReference type="EMBL" id="KAH9313464.1"/>
    </source>
</evidence>
<dbReference type="AlphaFoldDB" id="A0AA38FZL7"/>
<reference evidence="1 2" key="1">
    <citation type="journal article" date="2021" name="Nat. Plants">
        <title>The Taxus genome provides insights into paclitaxel biosynthesis.</title>
        <authorList>
            <person name="Xiong X."/>
            <person name="Gou J."/>
            <person name="Liao Q."/>
            <person name="Li Y."/>
            <person name="Zhou Q."/>
            <person name="Bi G."/>
            <person name="Li C."/>
            <person name="Du R."/>
            <person name="Wang X."/>
            <person name="Sun T."/>
            <person name="Guo L."/>
            <person name="Liang H."/>
            <person name="Lu P."/>
            <person name="Wu Y."/>
            <person name="Zhang Z."/>
            <person name="Ro D.K."/>
            <person name="Shang Y."/>
            <person name="Huang S."/>
            <person name="Yan J."/>
        </authorList>
    </citation>
    <scope>NUCLEOTIDE SEQUENCE [LARGE SCALE GENOMIC DNA]</scope>
    <source>
        <strain evidence="1">Ta-2019</strain>
    </source>
</reference>
<protein>
    <submittedName>
        <fullName evidence="1">Uncharacterized protein</fullName>
    </submittedName>
</protein>
<keyword evidence="2" id="KW-1185">Reference proteome</keyword>
<evidence type="ECO:0000313" key="2">
    <source>
        <dbReference type="Proteomes" id="UP000824469"/>
    </source>
</evidence>
<accession>A0AA38FZL7</accession>
<proteinExistence type="predicted"/>
<organism evidence="1 2">
    <name type="scientific">Taxus chinensis</name>
    <name type="common">Chinese yew</name>
    <name type="synonym">Taxus wallichiana var. chinensis</name>
    <dbReference type="NCBI Taxonomy" id="29808"/>
    <lineage>
        <taxon>Eukaryota</taxon>
        <taxon>Viridiplantae</taxon>
        <taxon>Streptophyta</taxon>
        <taxon>Embryophyta</taxon>
        <taxon>Tracheophyta</taxon>
        <taxon>Spermatophyta</taxon>
        <taxon>Pinopsida</taxon>
        <taxon>Pinidae</taxon>
        <taxon>Conifers II</taxon>
        <taxon>Cupressales</taxon>
        <taxon>Taxaceae</taxon>
        <taxon>Taxus</taxon>
    </lineage>
</organism>